<reference evidence="2 3" key="1">
    <citation type="submission" date="2018-06" db="EMBL/GenBank/DDBJ databases">
        <authorList>
            <consortium name="Pathogen Informatics"/>
            <person name="Doyle S."/>
        </authorList>
    </citation>
    <scope>NUCLEOTIDE SEQUENCE [LARGE SCALE GENOMIC DNA]</scope>
    <source>
        <strain evidence="2 3">NCTC13296</strain>
    </source>
</reference>
<dbReference type="EMBL" id="UGVI01000001">
    <property type="protein sequence ID" value="SUE16314.1"/>
    <property type="molecule type" value="Genomic_DNA"/>
</dbReference>
<protein>
    <submittedName>
        <fullName evidence="2">Uncharacterized protein</fullName>
    </submittedName>
</protein>
<proteinExistence type="predicted"/>
<evidence type="ECO:0000256" key="1">
    <source>
        <dbReference type="SAM" id="Phobius"/>
    </source>
</evidence>
<keyword evidence="1" id="KW-0472">Membrane</keyword>
<dbReference type="AlphaFoldDB" id="A0A379M1U3"/>
<organism evidence="2 3">
    <name type="scientific">Rhodococcus gordoniae</name>
    <dbReference type="NCBI Taxonomy" id="223392"/>
    <lineage>
        <taxon>Bacteria</taxon>
        <taxon>Bacillati</taxon>
        <taxon>Actinomycetota</taxon>
        <taxon>Actinomycetes</taxon>
        <taxon>Mycobacteriales</taxon>
        <taxon>Nocardiaceae</taxon>
        <taxon>Rhodococcus</taxon>
    </lineage>
</organism>
<sequence>MDGRWTTPNRPVRSVFGTRRHTDLLSPPDLTYSRVRVAAYRAAGSEVVSVMENRALVDSGVGVSAVGSVTGCVGVLKVFLLALDIEAAPETPPRVPPVEKMEPFLPARIADHPDTDHGVRPPCLLAFRHIVDPARPAVSFGASTGSLREAPDATRPYVGHPATCVSLWDVPGHGLVLALESLTDNGSPLIDWRSDPLQDRDGAGLRPVLGEFLAPFELTADDCLNDVFPGLNRRLCAPTTFRPLHELVVHRHRGVGDREVVEGMVVEVLSSGGERVRSLVDGPRIGPEARAAARSWGVLWGWDRVPLVDRPVQPGAALAVREDSGAVLFDLEATSLGSDYVGHGTREMIYGLIPWVAVRARASADYWTIMDRLRHPDGLRGDRLATVLDDIAIMQARRMDRLLLRKESLHDDRFHSWTHPTQLRALMAGRVAAEMAELDAELSEIVEVVEHALLHSAELRGARHTRLAQGWSAAASVIAVVALFAALAAVPATSQPTLFPHWLHALTTSIALTLGIVIAVVVWRRP</sequence>
<keyword evidence="1" id="KW-1133">Transmembrane helix</keyword>
<evidence type="ECO:0000313" key="2">
    <source>
        <dbReference type="EMBL" id="SUE16314.1"/>
    </source>
</evidence>
<feature type="transmembrane region" description="Helical" evidence="1">
    <location>
        <begin position="502"/>
        <end position="523"/>
    </location>
</feature>
<keyword evidence="3" id="KW-1185">Reference proteome</keyword>
<accession>A0A379M1U3</accession>
<evidence type="ECO:0000313" key="3">
    <source>
        <dbReference type="Proteomes" id="UP000254569"/>
    </source>
</evidence>
<feature type="transmembrane region" description="Helical" evidence="1">
    <location>
        <begin position="470"/>
        <end position="490"/>
    </location>
</feature>
<gene>
    <name evidence="2" type="ORF">NCTC13296_03192</name>
</gene>
<keyword evidence="1" id="KW-0812">Transmembrane</keyword>
<dbReference type="Proteomes" id="UP000254569">
    <property type="component" value="Unassembled WGS sequence"/>
</dbReference>
<name>A0A379M1U3_9NOCA</name>